<dbReference type="EMBL" id="VSSQ01008355">
    <property type="protein sequence ID" value="MPM38646.1"/>
    <property type="molecule type" value="Genomic_DNA"/>
</dbReference>
<keyword evidence="1" id="KW-0808">Transferase</keyword>
<dbReference type="PANTHER" id="PTHR41299:SF1">
    <property type="entry name" value="THIAMINE PYROPHOSPHOKINASE"/>
    <property type="match status" value="1"/>
</dbReference>
<feature type="domain" description="Thiamin pyrophosphokinase thiamin-binding" evidence="5">
    <location>
        <begin position="26"/>
        <end position="91"/>
    </location>
</feature>
<dbReference type="InterPro" id="IPR036759">
    <property type="entry name" value="TPK_catalytic_sf"/>
</dbReference>
<dbReference type="PANTHER" id="PTHR41299">
    <property type="entry name" value="THIAMINE PYROPHOSPHOKINASE"/>
    <property type="match status" value="1"/>
</dbReference>
<dbReference type="AlphaFoldDB" id="A0A644ZCP8"/>
<dbReference type="InterPro" id="IPR036371">
    <property type="entry name" value="TPK_B1-bd_sf"/>
</dbReference>
<keyword evidence="2" id="KW-0547">Nucleotide-binding</keyword>
<reference evidence="6" key="1">
    <citation type="submission" date="2019-08" db="EMBL/GenBank/DDBJ databases">
        <authorList>
            <person name="Kucharzyk K."/>
            <person name="Murdoch R.W."/>
            <person name="Higgins S."/>
            <person name="Loffler F."/>
        </authorList>
    </citation>
    <scope>NUCLEOTIDE SEQUENCE</scope>
</reference>
<keyword evidence="3" id="KW-0418">Kinase</keyword>
<dbReference type="Gene3D" id="3.40.50.10240">
    <property type="entry name" value="Thiamin pyrophosphokinase, catalytic domain"/>
    <property type="match status" value="1"/>
</dbReference>
<accession>A0A644ZCP8</accession>
<dbReference type="GO" id="GO:0009229">
    <property type="term" value="P:thiamine diphosphate biosynthetic process"/>
    <property type="evidence" value="ECO:0007669"/>
    <property type="project" value="InterPro"/>
</dbReference>
<dbReference type="GO" id="GO:0005524">
    <property type="term" value="F:ATP binding"/>
    <property type="evidence" value="ECO:0007669"/>
    <property type="project" value="UniProtKB-KW"/>
</dbReference>
<evidence type="ECO:0000259" key="5">
    <source>
        <dbReference type="SMART" id="SM00983"/>
    </source>
</evidence>
<dbReference type="InterPro" id="IPR007373">
    <property type="entry name" value="Thiamin_PyroPKinase_B1-bd"/>
</dbReference>
<dbReference type="GO" id="GO:0016301">
    <property type="term" value="F:kinase activity"/>
    <property type="evidence" value="ECO:0007669"/>
    <property type="project" value="UniProtKB-KW"/>
</dbReference>
<gene>
    <name evidence="6" type="ORF">SDC9_85276</name>
</gene>
<name>A0A644ZCP8_9ZZZZ</name>
<sequence length="98" mass="10802">MFFLQEHRAKGRIIDPICDIELLGKGTHPIPGKIDDTVSFLAFGQSAAGVTLFGFEYPLNEATVGISFPVGISNRIKTENASIRIMEGNLLFFRSKTE</sequence>
<evidence type="ECO:0000256" key="4">
    <source>
        <dbReference type="ARBA" id="ARBA00022840"/>
    </source>
</evidence>
<protein>
    <recommendedName>
        <fullName evidence="5">Thiamin pyrophosphokinase thiamin-binding domain-containing protein</fullName>
    </recommendedName>
</protein>
<dbReference type="SUPFAM" id="SSF63862">
    <property type="entry name" value="Thiamin pyrophosphokinase, substrate-binding domain"/>
    <property type="match status" value="1"/>
</dbReference>
<dbReference type="Pfam" id="PF04265">
    <property type="entry name" value="TPK_B1_binding"/>
    <property type="match status" value="1"/>
</dbReference>
<evidence type="ECO:0000256" key="1">
    <source>
        <dbReference type="ARBA" id="ARBA00022679"/>
    </source>
</evidence>
<evidence type="ECO:0000256" key="3">
    <source>
        <dbReference type="ARBA" id="ARBA00022777"/>
    </source>
</evidence>
<dbReference type="GO" id="GO:0004788">
    <property type="term" value="F:thiamine diphosphokinase activity"/>
    <property type="evidence" value="ECO:0007669"/>
    <property type="project" value="InterPro"/>
</dbReference>
<organism evidence="6">
    <name type="scientific">bioreactor metagenome</name>
    <dbReference type="NCBI Taxonomy" id="1076179"/>
    <lineage>
        <taxon>unclassified sequences</taxon>
        <taxon>metagenomes</taxon>
        <taxon>ecological metagenomes</taxon>
    </lineage>
</organism>
<comment type="caution">
    <text evidence="6">The sequence shown here is derived from an EMBL/GenBank/DDBJ whole genome shotgun (WGS) entry which is preliminary data.</text>
</comment>
<proteinExistence type="predicted"/>
<dbReference type="GO" id="GO:0030975">
    <property type="term" value="F:thiamine binding"/>
    <property type="evidence" value="ECO:0007669"/>
    <property type="project" value="InterPro"/>
</dbReference>
<keyword evidence="4" id="KW-0067">ATP-binding</keyword>
<evidence type="ECO:0000256" key="2">
    <source>
        <dbReference type="ARBA" id="ARBA00022741"/>
    </source>
</evidence>
<evidence type="ECO:0000313" key="6">
    <source>
        <dbReference type="EMBL" id="MPM38646.1"/>
    </source>
</evidence>
<dbReference type="SMART" id="SM00983">
    <property type="entry name" value="TPK_B1_binding"/>
    <property type="match status" value="1"/>
</dbReference>
<dbReference type="InterPro" id="IPR053149">
    <property type="entry name" value="TPK"/>
</dbReference>